<evidence type="ECO:0000256" key="1">
    <source>
        <dbReference type="ARBA" id="ARBA00004651"/>
    </source>
</evidence>
<evidence type="ECO:0000256" key="4">
    <source>
        <dbReference type="ARBA" id="ARBA00022679"/>
    </source>
</evidence>
<proteinExistence type="inferred from homology"/>
<evidence type="ECO:0000256" key="10">
    <source>
        <dbReference type="ARBA" id="ARBA00023209"/>
    </source>
</evidence>
<keyword evidence="3 12" id="KW-0444">Lipid biosynthesis</keyword>
<evidence type="ECO:0000256" key="11">
    <source>
        <dbReference type="ARBA" id="ARBA00023264"/>
    </source>
</evidence>
<accession>A0ABS2PE73</accession>
<keyword evidence="6" id="KW-0677">Repeat</keyword>
<evidence type="ECO:0000259" key="14">
    <source>
        <dbReference type="PROSITE" id="PS50035"/>
    </source>
</evidence>
<keyword evidence="5 12" id="KW-0812">Transmembrane</keyword>
<feature type="domain" description="PLD phosphodiesterase" evidence="14">
    <location>
        <begin position="214"/>
        <end position="241"/>
    </location>
</feature>
<keyword evidence="8 12" id="KW-0443">Lipid metabolism</keyword>
<gene>
    <name evidence="15" type="ORF">JOD17_002370</name>
</gene>
<evidence type="ECO:0000256" key="6">
    <source>
        <dbReference type="ARBA" id="ARBA00022737"/>
    </source>
</evidence>
<dbReference type="HAMAP" id="MF_01916">
    <property type="entry name" value="Cardiolipin_synth_Cls"/>
    <property type="match status" value="1"/>
</dbReference>
<feature type="transmembrane region" description="Helical" evidence="12">
    <location>
        <begin position="36"/>
        <end position="54"/>
    </location>
</feature>
<dbReference type="Pfam" id="PF13396">
    <property type="entry name" value="PLDc_N"/>
    <property type="match status" value="1"/>
</dbReference>
<dbReference type="Pfam" id="PF13091">
    <property type="entry name" value="PLDc_2"/>
    <property type="match status" value="2"/>
</dbReference>
<feature type="transmembrane region" description="Helical" evidence="12">
    <location>
        <begin position="6"/>
        <end position="24"/>
    </location>
</feature>
<feature type="active site" evidence="12">
    <location>
        <position position="398"/>
    </location>
</feature>
<evidence type="ECO:0000256" key="7">
    <source>
        <dbReference type="ARBA" id="ARBA00022989"/>
    </source>
</evidence>
<dbReference type="InterPro" id="IPR030874">
    <property type="entry name" value="Cardiolipin_synth_Firmi"/>
</dbReference>
<dbReference type="InterPro" id="IPR001736">
    <property type="entry name" value="PLipase_D/transphosphatidylase"/>
</dbReference>
<feature type="active site" evidence="12">
    <location>
        <position position="219"/>
    </location>
</feature>
<dbReference type="RefSeq" id="WP_204697875.1">
    <property type="nucleotide sequence ID" value="NZ_JAFBEC010000006.1"/>
</dbReference>
<dbReference type="CDD" id="cd09110">
    <property type="entry name" value="PLDc_CLS_1"/>
    <property type="match status" value="1"/>
</dbReference>
<comment type="subcellular location">
    <subcellularLocation>
        <location evidence="1 12">Cell membrane</location>
        <topology evidence="1 12">Multi-pass membrane protein</topology>
    </subcellularLocation>
</comment>
<evidence type="ECO:0000313" key="16">
    <source>
        <dbReference type="Proteomes" id="UP000741863"/>
    </source>
</evidence>
<evidence type="ECO:0000256" key="12">
    <source>
        <dbReference type="HAMAP-Rule" id="MF_01916"/>
    </source>
</evidence>
<evidence type="ECO:0000256" key="3">
    <source>
        <dbReference type="ARBA" id="ARBA00022516"/>
    </source>
</evidence>
<comment type="caution">
    <text evidence="15">The sequence shown here is derived from an EMBL/GenBank/DDBJ whole genome shotgun (WGS) entry which is preliminary data.</text>
</comment>
<dbReference type="NCBIfam" id="TIGR04265">
    <property type="entry name" value="bac_cardiolipin"/>
    <property type="match status" value="1"/>
</dbReference>
<organism evidence="15 16">
    <name type="scientific">Geomicrobium sediminis</name>
    <dbReference type="NCBI Taxonomy" id="1347788"/>
    <lineage>
        <taxon>Bacteria</taxon>
        <taxon>Bacillati</taxon>
        <taxon>Bacillota</taxon>
        <taxon>Bacilli</taxon>
        <taxon>Bacillales</taxon>
        <taxon>Geomicrobium</taxon>
    </lineage>
</organism>
<dbReference type="InterPro" id="IPR022924">
    <property type="entry name" value="Cardiolipin_synthase"/>
</dbReference>
<dbReference type="EMBL" id="JAFBEC010000006">
    <property type="protein sequence ID" value="MBM7633276.1"/>
    <property type="molecule type" value="Genomic_DNA"/>
</dbReference>
<protein>
    <recommendedName>
        <fullName evidence="12 13">Cardiolipin synthase</fullName>
        <shortName evidence="12">CL synthase</shortName>
        <ecNumber evidence="12 13">2.7.8.-</ecNumber>
    </recommendedName>
</protein>
<keyword evidence="9 12" id="KW-0472">Membrane</keyword>
<evidence type="ECO:0000313" key="15">
    <source>
        <dbReference type="EMBL" id="MBM7633276.1"/>
    </source>
</evidence>
<keyword evidence="16" id="KW-1185">Reference proteome</keyword>
<dbReference type="InterPro" id="IPR027379">
    <property type="entry name" value="CLS_N"/>
</dbReference>
<comment type="function">
    <text evidence="12">Catalyzes the reversible phosphatidyl group transfer from one phosphatidylglycerol molecule to another to form cardiolipin (CL) (diphosphatidylglycerol) and glycerol.</text>
</comment>
<comment type="similarity">
    <text evidence="12">Belongs to the phospholipase D family. Cardiolipin synthase subfamily.</text>
</comment>
<evidence type="ECO:0000256" key="8">
    <source>
        <dbReference type="ARBA" id="ARBA00023098"/>
    </source>
</evidence>
<dbReference type="SUPFAM" id="SSF56024">
    <property type="entry name" value="Phospholipase D/nuclease"/>
    <property type="match status" value="2"/>
</dbReference>
<keyword evidence="11 12" id="KW-1208">Phospholipid metabolism</keyword>
<evidence type="ECO:0000256" key="5">
    <source>
        <dbReference type="ARBA" id="ARBA00022692"/>
    </source>
</evidence>
<dbReference type="CDD" id="cd09112">
    <property type="entry name" value="PLDc_CLS_2"/>
    <property type="match status" value="1"/>
</dbReference>
<evidence type="ECO:0000256" key="2">
    <source>
        <dbReference type="ARBA" id="ARBA00022475"/>
    </source>
</evidence>
<dbReference type="InterPro" id="IPR025202">
    <property type="entry name" value="PLD-like_dom"/>
</dbReference>
<dbReference type="EC" id="2.7.8.-" evidence="12 13"/>
<evidence type="ECO:0000256" key="13">
    <source>
        <dbReference type="NCBIfam" id="TIGR04265"/>
    </source>
</evidence>
<keyword evidence="4 12" id="KW-0808">Transferase</keyword>
<evidence type="ECO:0000256" key="9">
    <source>
        <dbReference type="ARBA" id="ARBA00023136"/>
    </source>
</evidence>
<reference evidence="15 16" key="1">
    <citation type="submission" date="2021-01" db="EMBL/GenBank/DDBJ databases">
        <title>Genomic Encyclopedia of Type Strains, Phase IV (KMG-IV): sequencing the most valuable type-strain genomes for metagenomic binning, comparative biology and taxonomic classification.</title>
        <authorList>
            <person name="Goeker M."/>
        </authorList>
    </citation>
    <scope>NUCLEOTIDE SEQUENCE [LARGE SCALE GENOMIC DNA]</scope>
    <source>
        <strain evidence="15 16">DSM 25540</strain>
    </source>
</reference>
<keyword evidence="7 12" id="KW-1133">Transmembrane helix</keyword>
<feature type="active site" evidence="12">
    <location>
        <position position="400"/>
    </location>
</feature>
<keyword evidence="10 12" id="KW-0594">Phospholipid biosynthesis</keyword>
<feature type="active site" evidence="12">
    <location>
        <position position="405"/>
    </location>
</feature>
<name>A0ABS2PE73_9BACL</name>
<dbReference type="Gene3D" id="3.30.870.10">
    <property type="entry name" value="Endonuclease Chain A"/>
    <property type="match status" value="2"/>
</dbReference>
<dbReference type="PROSITE" id="PS50035">
    <property type="entry name" value="PLD"/>
    <property type="match status" value="2"/>
</dbReference>
<sequence>MSWPATIFLGILIVNIFFGIIIIFREQKSAQATWAWLMVLFFVPVIGLIIYFVFGRELRNSSWNEDSLFKTNALLLHQREEIQEETLYRNSPSMDGLESLIYMHIHHSHAPLTYAQSVDLLTDGDQKFESLFNDIREATDYVHVQYFSINTDELGSAFVQLLTEKAKEGVQVMLLYDGLGSWKMSNRFLKDYLNAGGKSRVFFPPRSMFTYGSLNHRNHRKLAIIDGSVAYIGGFNIGDKYNTDDRGLGFWRDSHLRLTGSAVHHLHDQFISDWNKGQKEPAPEFANYEVPVSSSLKGGVPMQIVASGPGFETDQVKNGFIQMIQQAKRYIYIQTPYFIPDFGLLDNLRVAIMSGIDVRIMIPNKPDHPFIYWATYFYIGELLRLGATIYIYDKGFLHAKTMVVDDRISTLGTTNMDVRSVSLNFEVNTFMYDEEMAEKMRETFQNDLVDCHELTLEEYEQRSKWIRVKENIARLISPLL</sequence>
<dbReference type="Proteomes" id="UP000741863">
    <property type="component" value="Unassembled WGS sequence"/>
</dbReference>
<keyword evidence="2 12" id="KW-1003">Cell membrane</keyword>
<dbReference type="SMART" id="SM00155">
    <property type="entry name" value="PLDc"/>
    <property type="match status" value="2"/>
</dbReference>
<dbReference type="PANTHER" id="PTHR21248:SF22">
    <property type="entry name" value="PHOSPHOLIPASE D"/>
    <property type="match status" value="1"/>
</dbReference>
<comment type="catalytic activity">
    <reaction evidence="12">
        <text>2 a 1,2-diacyl-sn-glycero-3-phospho-(1'-sn-glycerol) = a cardiolipin + glycerol</text>
        <dbReference type="Rhea" id="RHEA:31451"/>
        <dbReference type="ChEBI" id="CHEBI:17754"/>
        <dbReference type="ChEBI" id="CHEBI:62237"/>
        <dbReference type="ChEBI" id="CHEBI:64716"/>
    </reaction>
</comment>
<feature type="domain" description="PLD phosphodiesterase" evidence="14">
    <location>
        <begin position="393"/>
        <end position="420"/>
    </location>
</feature>
<feature type="active site" evidence="12">
    <location>
        <position position="226"/>
    </location>
</feature>
<feature type="active site" evidence="12">
    <location>
        <position position="221"/>
    </location>
</feature>
<dbReference type="GO" id="GO:0016740">
    <property type="term" value="F:transferase activity"/>
    <property type="evidence" value="ECO:0007669"/>
    <property type="project" value="UniProtKB-KW"/>
</dbReference>
<dbReference type="PANTHER" id="PTHR21248">
    <property type="entry name" value="CARDIOLIPIN SYNTHASE"/>
    <property type="match status" value="1"/>
</dbReference>